<proteinExistence type="predicted"/>
<sequence>MTNTVDVARCEILSTYGEPSRPEESPLLAAMSFAPSRASMS</sequence>
<evidence type="ECO:0000313" key="2">
    <source>
        <dbReference type="Proteomes" id="UP001622594"/>
    </source>
</evidence>
<organism evidence="1 2">
    <name type="scientific">Streptomyces zaomyceticus</name>
    <dbReference type="NCBI Taxonomy" id="68286"/>
    <lineage>
        <taxon>Bacteria</taxon>
        <taxon>Bacillati</taxon>
        <taxon>Actinomycetota</taxon>
        <taxon>Actinomycetes</taxon>
        <taxon>Kitasatosporales</taxon>
        <taxon>Streptomycetaceae</taxon>
        <taxon>Streptomyces</taxon>
    </lineage>
</organism>
<keyword evidence="2" id="KW-1185">Reference proteome</keyword>
<dbReference type="RefSeq" id="WP_327166111.1">
    <property type="nucleotide sequence ID" value="NZ_CP108188.1"/>
</dbReference>
<accession>A0ABZ1L0P9</accession>
<dbReference type="EMBL" id="CP108188">
    <property type="protein sequence ID" value="WTR68098.1"/>
    <property type="molecule type" value="Genomic_DNA"/>
</dbReference>
<gene>
    <name evidence="1" type="ORF">OG814_01910</name>
</gene>
<name>A0ABZ1L0P9_9ACTN</name>
<protein>
    <submittedName>
        <fullName evidence="1">Uncharacterized protein</fullName>
    </submittedName>
</protein>
<reference evidence="1 2" key="1">
    <citation type="submission" date="2022-10" db="EMBL/GenBank/DDBJ databases">
        <title>The complete genomes of actinobacterial strains from the NBC collection.</title>
        <authorList>
            <person name="Joergensen T.S."/>
            <person name="Alvarez Arevalo M."/>
            <person name="Sterndorff E.B."/>
            <person name="Faurdal D."/>
            <person name="Vuksanovic O."/>
            <person name="Mourched A.-S."/>
            <person name="Charusanti P."/>
            <person name="Shaw S."/>
            <person name="Blin K."/>
            <person name="Weber T."/>
        </authorList>
    </citation>
    <scope>NUCLEOTIDE SEQUENCE [LARGE SCALE GENOMIC DNA]</scope>
    <source>
        <strain evidence="1 2">NBC_00123</strain>
    </source>
</reference>
<dbReference type="Proteomes" id="UP001622594">
    <property type="component" value="Chromosome"/>
</dbReference>
<evidence type="ECO:0000313" key="1">
    <source>
        <dbReference type="EMBL" id="WTR68098.1"/>
    </source>
</evidence>